<dbReference type="Proteomes" id="UP000064029">
    <property type="component" value="Unassembled WGS sequence"/>
</dbReference>
<evidence type="ECO:0000313" key="1">
    <source>
        <dbReference type="EMBL" id="KVG55645.1"/>
    </source>
</evidence>
<protein>
    <submittedName>
        <fullName evidence="1">Phage tail protein</fullName>
    </submittedName>
</protein>
<dbReference type="InterPro" id="IPR010411">
    <property type="entry name" value="TAC_Gp13-like"/>
</dbReference>
<dbReference type="Gene3D" id="3.30.2220.20">
    <property type="entry name" value="Phage tail assembly chaperone gp13-like"/>
    <property type="match status" value="1"/>
</dbReference>
<dbReference type="InterPro" id="IPR038556">
    <property type="entry name" value="TAC_Gp13-like_sf"/>
</dbReference>
<gene>
    <name evidence="1" type="ORF">WJ33_06225</name>
</gene>
<dbReference type="OrthoDB" id="6896031at2"/>
<reference evidence="1 2" key="1">
    <citation type="submission" date="2015-11" db="EMBL/GenBank/DDBJ databases">
        <title>Expanding the genomic diversity of Burkholderia species for the development of highly accurate diagnostics.</title>
        <authorList>
            <person name="Sahl J."/>
            <person name="Keim P."/>
            <person name="Wagner D."/>
        </authorList>
    </citation>
    <scope>NUCLEOTIDE SEQUENCE [LARGE SCALE GENOMIC DNA]</scope>
    <source>
        <strain evidence="1 2">MSMB2036</strain>
    </source>
</reference>
<dbReference type="EMBL" id="LOXM01000262">
    <property type="protein sequence ID" value="KVG55645.1"/>
    <property type="molecule type" value="Genomic_DNA"/>
</dbReference>
<sequence>MKVNSELNSDLRAAILNPLGSWRHEFVPMPEWGGQLVAVREPSLEDRAFWLDQLTAEAGVEPGDSEDAVRQKYRKVRAEAHRSAFARLFVRVLHVDTPCGWRRMFVDEDADLVASAYGAAHDRIVNKALDLGKLNVDPVDDGKNSSAEIQASDSN</sequence>
<dbReference type="RefSeq" id="WP_059759425.1">
    <property type="nucleotide sequence ID" value="NZ_CP013416.1"/>
</dbReference>
<evidence type="ECO:0000313" key="2">
    <source>
        <dbReference type="Proteomes" id="UP000064029"/>
    </source>
</evidence>
<organism evidence="1 2">
    <name type="scientific">Burkholderia ubonensis</name>
    <dbReference type="NCBI Taxonomy" id="101571"/>
    <lineage>
        <taxon>Bacteria</taxon>
        <taxon>Pseudomonadati</taxon>
        <taxon>Pseudomonadota</taxon>
        <taxon>Betaproteobacteria</taxon>
        <taxon>Burkholderiales</taxon>
        <taxon>Burkholderiaceae</taxon>
        <taxon>Burkholderia</taxon>
        <taxon>Burkholderia cepacia complex</taxon>
    </lineage>
</organism>
<comment type="caution">
    <text evidence="1">The sequence shown here is derived from an EMBL/GenBank/DDBJ whole genome shotgun (WGS) entry which is preliminary data.</text>
</comment>
<proteinExistence type="predicted"/>
<name>A0A103QU48_9BURK</name>
<dbReference type="Pfam" id="PF06222">
    <property type="entry name" value="Phage_TAC_1"/>
    <property type="match status" value="1"/>
</dbReference>
<dbReference type="AlphaFoldDB" id="A0A103QU48"/>
<accession>A0A103QU48</accession>